<dbReference type="Gene3D" id="1.20.1440.40">
    <property type="entry name" value="YqcC-like"/>
    <property type="match status" value="1"/>
</dbReference>
<dbReference type="STRING" id="1129793.GPLA_2614"/>
<sequence length="79" mass="9187">MESEAPFACDRMSFAQWLQFIFIPKMNDILKTQNPLPTRMALLPMAEEWNKGRQKSAPERRQVLEVIAQIDSLFSGKFI</sequence>
<evidence type="ECO:0000259" key="1">
    <source>
        <dbReference type="Pfam" id="PF04287"/>
    </source>
</evidence>
<dbReference type="GO" id="GO:0044010">
    <property type="term" value="P:single-species biofilm formation"/>
    <property type="evidence" value="ECO:0007669"/>
    <property type="project" value="TreeGrafter"/>
</dbReference>
<dbReference type="AlphaFoldDB" id="K6ZTA1"/>
<protein>
    <recommendedName>
        <fullName evidence="1">YqcC-like domain-containing protein</fullName>
    </recommendedName>
</protein>
<feature type="domain" description="YqcC-like" evidence="1">
    <location>
        <begin position="1"/>
        <end position="73"/>
    </location>
</feature>
<dbReference type="PANTHER" id="PTHR39586:SF1">
    <property type="entry name" value="CYTOPLASMIC PROTEIN"/>
    <property type="match status" value="1"/>
</dbReference>
<gene>
    <name evidence="2" type="ORF">GPLA_2614</name>
</gene>
<reference evidence="3" key="1">
    <citation type="journal article" date="2014" name="Environ. Microbiol.">
        <title>Comparative genomics of the marine bacterial genus Glaciecola reveals the high degree of genomic diversity and genomic characteristic for cold adaptation.</title>
        <authorList>
            <person name="Qin Q.L."/>
            <person name="Xie B.B."/>
            <person name="Yu Y."/>
            <person name="Shu Y.L."/>
            <person name="Rong J.C."/>
            <person name="Zhang Y.J."/>
            <person name="Zhao D.L."/>
            <person name="Chen X.L."/>
            <person name="Zhang X.Y."/>
            <person name="Chen B."/>
            <person name="Zhou B.C."/>
            <person name="Zhang Y.Z."/>
        </authorList>
    </citation>
    <scope>NUCLEOTIDE SEQUENCE [LARGE SCALE GENOMIC DNA]</scope>
    <source>
        <strain evidence="3">LMG 21857</strain>
    </source>
</reference>
<evidence type="ECO:0000313" key="3">
    <source>
        <dbReference type="Proteomes" id="UP000006322"/>
    </source>
</evidence>
<organism evidence="2 3">
    <name type="scientific">Paraglaciecola polaris LMG 21857</name>
    <dbReference type="NCBI Taxonomy" id="1129793"/>
    <lineage>
        <taxon>Bacteria</taxon>
        <taxon>Pseudomonadati</taxon>
        <taxon>Pseudomonadota</taxon>
        <taxon>Gammaproteobacteria</taxon>
        <taxon>Alteromonadales</taxon>
        <taxon>Alteromonadaceae</taxon>
        <taxon>Paraglaciecola</taxon>
    </lineage>
</organism>
<proteinExistence type="predicted"/>
<dbReference type="EMBL" id="BAER01000064">
    <property type="protein sequence ID" value="GAC33512.1"/>
    <property type="molecule type" value="Genomic_DNA"/>
</dbReference>
<dbReference type="InterPro" id="IPR036814">
    <property type="entry name" value="YqcC-like_sf"/>
</dbReference>
<dbReference type="PANTHER" id="PTHR39586">
    <property type="entry name" value="CYTOPLASMIC PROTEIN-RELATED"/>
    <property type="match status" value="1"/>
</dbReference>
<comment type="caution">
    <text evidence="2">The sequence shown here is derived from an EMBL/GenBank/DDBJ whole genome shotgun (WGS) entry which is preliminary data.</text>
</comment>
<name>K6ZTA1_9ALTE</name>
<dbReference type="InterPro" id="IPR007384">
    <property type="entry name" value="UCP006257"/>
</dbReference>
<accession>K6ZTA1</accession>
<dbReference type="InterPro" id="IPR023376">
    <property type="entry name" value="YqcC-like_dom"/>
</dbReference>
<evidence type="ECO:0000313" key="2">
    <source>
        <dbReference type="EMBL" id="GAC33512.1"/>
    </source>
</evidence>
<dbReference type="Pfam" id="PF04287">
    <property type="entry name" value="DUF446"/>
    <property type="match status" value="1"/>
</dbReference>
<dbReference type="SUPFAM" id="SSF158452">
    <property type="entry name" value="YqcC-like"/>
    <property type="match status" value="1"/>
</dbReference>
<keyword evidence="3" id="KW-1185">Reference proteome</keyword>
<dbReference type="Proteomes" id="UP000006322">
    <property type="component" value="Unassembled WGS sequence"/>
</dbReference>